<comment type="subcellular location">
    <subcellularLocation>
        <location evidence="1">Endoplasmic reticulum membrane</location>
        <topology evidence="1">Single-pass type I membrane protein</topology>
    </subcellularLocation>
</comment>
<evidence type="ECO:0000256" key="6">
    <source>
        <dbReference type="ARBA" id="ARBA00023136"/>
    </source>
</evidence>
<dbReference type="Pfam" id="PF22902">
    <property type="entry name" value="NOMO1-like_9th"/>
    <property type="match status" value="1"/>
</dbReference>
<feature type="region of interest" description="Disordered" evidence="7">
    <location>
        <begin position="640"/>
        <end position="670"/>
    </location>
</feature>
<sequence>SSAQIKLYTKQGNLKYQTDCAPNNGYFMIPLYDKGDFTLKIEPPLGWSFEPSSVELHVDGATDPCSTGDDIDFLFTGFSVAGRVLSRNMESGPAGVLVELTVGGDTLQSVHTQPGGRYSFGRVHPGEYEVKASHPTWTLQPASVAVTVGVANGNAGEGLVVAGYQVTGSVRSEDEPVQGVQLLLFSSSVTQQDVAGCSLGPVKGFSAASTLPAFVCSTTSTHAGTFMFPSLPCGSYSLVPFYQGERITFDVAPARLDFTVEHDSLSLATVFRVMGFSVTGRVLEAVGGNGIPGAVVSLNNIQAVVTREDGSFRLENMTTGSYTIATSKEHYSFPPVSSKIAPSTPTLPDIVASSFSVCGTVSVDRLPEGGRGGGRRRVTLTPVGGAAPTEASETDALGAFCFLAAPGTYGLQVDVSEAESKAGLALQPALLTVTVTRAPVLGLSFTQLLLSLSGTVSCLAGCGELALTLQHAAPQGEKRSLSLSDSGPVADFFFDRLLLGRYKVSVGQEEWCWKNRSLEVELLESGGGGHVEFRQTGFMLRCSLSHSIALEFYQDEKGPENVGVYNLTKGMNRFCLSLPGMYKLTPRSCHRFQQDVYTYDTAHPSVLAMTATHHLVQGAIVTDKMAADITLTVHSARGTRGAARVGPRRKHRSRTCEPESRHRTSASGAVRSQRDYIKMQPLAVLGCVPLVQQCFLTIVVSFHFDAGEKVRVEAASRELLFHPASTEAVVQGESCPEQLAAVSGEAGVFVAGRVEPALPGVVIDVRESGAADSLVTVLTDEHGSYRVGPLQGHRDYVVSAAKEGFVLRPVDGRHGHFQAFALASITLTITAEDGQPLSGVLLSLSGGQFRSNRLTQDNGSYKFTNLTPGQFFFKPMMKEFRFEPSSQVVDVQEGHAVHIDVSAFRVAYRCFGWVWSLSGEAEAGVGVEAVGQGACGTSVEESATDEEGRFRLRGLTPSCTYHVRVKREGNDHVERAIPHYRAVQVDTRDIHDVNIVAFRHMNQFDLSGNIITPSQELLATLKVVLYRGENLDTPFQTLSLTQSSFFHFPPLQRDGESYTMALESSLPRALYEFSLPEVSFSTAGFHKHVTLSFSPRRKAMEQEASQGSYLALPLTLLLLIAIYNHDKALPMLWQLGSRVQAVQAMGPPFGAAPAVEDAKKLLKKPKSRRT</sequence>
<keyword evidence="6" id="KW-0472">Membrane</keyword>
<evidence type="ECO:0000259" key="9">
    <source>
        <dbReference type="Pfam" id="PF22902"/>
    </source>
</evidence>
<dbReference type="Pfam" id="PF22898">
    <property type="entry name" value="NOMO1-like_1st"/>
    <property type="match status" value="1"/>
</dbReference>
<dbReference type="Gene3D" id="2.60.40.1120">
    <property type="entry name" value="Carboxypeptidase-like, regulatory domain"/>
    <property type="match status" value="2"/>
</dbReference>
<evidence type="ECO:0000259" key="14">
    <source>
        <dbReference type="Pfam" id="PF23194"/>
    </source>
</evidence>
<evidence type="ECO:0000259" key="11">
    <source>
        <dbReference type="Pfam" id="PF23141"/>
    </source>
</evidence>
<evidence type="ECO:0000256" key="2">
    <source>
        <dbReference type="ARBA" id="ARBA00022692"/>
    </source>
</evidence>
<dbReference type="GO" id="GO:0005789">
    <property type="term" value="C:endoplasmic reticulum membrane"/>
    <property type="evidence" value="ECO:0007669"/>
    <property type="project" value="UniProtKB-SubCell"/>
</dbReference>
<feature type="domain" description="NOMO C-terminal transthyretin-like" evidence="12">
    <location>
        <begin position="1001"/>
        <end position="1095"/>
    </location>
</feature>
<keyword evidence="4" id="KW-0256">Endoplasmic reticulum</keyword>
<feature type="domain" description="NOMO-like ninth beta-sandwich" evidence="9">
    <location>
        <begin position="746"/>
        <end position="820"/>
    </location>
</feature>
<dbReference type="HOGENOM" id="CLU_007543_2_0_1"/>
<keyword evidence="3" id="KW-0732">Signal</keyword>
<feature type="domain" description="NOMO second beta-sandwich" evidence="10">
    <location>
        <begin position="75"/>
        <end position="162"/>
    </location>
</feature>
<evidence type="ECO:0000256" key="7">
    <source>
        <dbReference type="SAM" id="MobiDB-lite"/>
    </source>
</evidence>
<evidence type="ECO:0000313" key="15">
    <source>
        <dbReference type="Ensembl" id="ENSPMAP00000003218.1"/>
    </source>
</evidence>
<reference evidence="15" key="1">
    <citation type="submission" date="2025-08" db="UniProtKB">
        <authorList>
            <consortium name="Ensembl"/>
        </authorList>
    </citation>
    <scope>IDENTIFICATION</scope>
</reference>
<feature type="domain" description="NOMO-like N-terminal beta-sandwich" evidence="8">
    <location>
        <begin position="3"/>
        <end position="73"/>
    </location>
</feature>
<dbReference type="InterPro" id="IPR056190">
    <property type="entry name" value="NOMO_5th"/>
</dbReference>
<dbReference type="PANTHER" id="PTHR23303:SF14">
    <property type="entry name" value="BOS COMPLEX SUBUNIT NOMO1-RELATED"/>
    <property type="match status" value="1"/>
</dbReference>
<dbReference type="AlphaFoldDB" id="S4RDD6"/>
<name>S4RDD6_PETMA</name>
<dbReference type="GO" id="GO:0008344">
    <property type="term" value="P:adult locomotory behavior"/>
    <property type="evidence" value="ECO:0007669"/>
    <property type="project" value="Ensembl"/>
</dbReference>
<dbReference type="GO" id="GO:0051216">
    <property type="term" value="P:cartilage development"/>
    <property type="evidence" value="ECO:0007669"/>
    <property type="project" value="Ensembl"/>
</dbReference>
<dbReference type="Pfam" id="PF22904">
    <property type="entry name" value="NOMO1-like_2nd"/>
    <property type="match status" value="1"/>
</dbReference>
<proteinExistence type="predicted"/>
<dbReference type="GO" id="GO:0003140">
    <property type="term" value="P:determination of left/right asymmetry in lateral mesoderm"/>
    <property type="evidence" value="ECO:0007669"/>
    <property type="project" value="Ensembl"/>
</dbReference>
<dbReference type="InterPro" id="IPR051417">
    <property type="entry name" value="SDr/BOS_complex"/>
</dbReference>
<evidence type="ECO:0000256" key="1">
    <source>
        <dbReference type="ARBA" id="ARBA00004115"/>
    </source>
</evidence>
<dbReference type="InterPro" id="IPR056191">
    <property type="entry name" value="NOMO_12th"/>
</dbReference>
<dbReference type="PANTHER" id="PTHR23303">
    <property type="entry name" value="CARBOXYPEPTIDASE REGULATORY REGION-CONTAINING"/>
    <property type="match status" value="1"/>
</dbReference>
<feature type="domain" description="NOMO third transthyretin-like" evidence="13">
    <location>
        <begin position="173"/>
        <end position="270"/>
    </location>
</feature>
<dbReference type="GO" id="GO:1900108">
    <property type="term" value="P:negative regulation of nodal signaling pathway"/>
    <property type="evidence" value="ECO:0007669"/>
    <property type="project" value="Ensembl"/>
</dbReference>
<dbReference type="InterPro" id="IPR055074">
    <property type="entry name" value="NOMO1-3_2nd"/>
</dbReference>
<reference evidence="15" key="2">
    <citation type="submission" date="2025-09" db="UniProtKB">
        <authorList>
            <consortium name="Ensembl"/>
        </authorList>
    </citation>
    <scope>IDENTIFICATION</scope>
</reference>
<dbReference type="Pfam" id="PF13620">
    <property type="entry name" value="CarboxypepD_reg"/>
    <property type="match status" value="1"/>
</dbReference>
<evidence type="ECO:0000259" key="12">
    <source>
        <dbReference type="Pfam" id="PF23192"/>
    </source>
</evidence>
<dbReference type="GO" id="GO:0035176">
    <property type="term" value="P:social behavior"/>
    <property type="evidence" value="ECO:0007669"/>
    <property type="project" value="Ensembl"/>
</dbReference>
<dbReference type="Pfam" id="PF23141">
    <property type="entry name" value="Ig_NOMO"/>
    <property type="match status" value="1"/>
</dbReference>
<dbReference type="SUPFAM" id="SSF49452">
    <property type="entry name" value="Starch-binding domain-like"/>
    <property type="match status" value="2"/>
</dbReference>
<dbReference type="GO" id="GO:0030246">
    <property type="term" value="F:carbohydrate binding"/>
    <property type="evidence" value="ECO:0007669"/>
    <property type="project" value="InterPro"/>
</dbReference>
<dbReference type="OMA" id="FVFKGFG"/>
<dbReference type="InterPro" id="IPR056319">
    <property type="entry name" value="NOMO_7th"/>
</dbReference>
<evidence type="ECO:0000256" key="4">
    <source>
        <dbReference type="ARBA" id="ARBA00022824"/>
    </source>
</evidence>
<keyword evidence="5" id="KW-1133">Transmembrane helix</keyword>
<feature type="domain" description="NOMO fifth transthyretin-like" evidence="14">
    <location>
        <begin position="356"/>
        <end position="445"/>
    </location>
</feature>
<dbReference type="Ensembl" id="ENSPMAT00000003233.1">
    <property type="protein sequence ID" value="ENSPMAP00000003218.1"/>
    <property type="gene ID" value="ENSPMAG00000002907.1"/>
</dbReference>
<dbReference type="InterPro" id="IPR056189">
    <property type="entry name" value="NOMO_3rd"/>
</dbReference>
<evidence type="ECO:0000259" key="8">
    <source>
        <dbReference type="Pfam" id="PF22898"/>
    </source>
</evidence>
<evidence type="ECO:0000256" key="5">
    <source>
        <dbReference type="ARBA" id="ARBA00022989"/>
    </source>
</evidence>
<dbReference type="Pfam" id="PF23192">
    <property type="entry name" value="NOMO_12th"/>
    <property type="match status" value="1"/>
</dbReference>
<dbReference type="Pfam" id="PF23194">
    <property type="entry name" value="NOMO_5th"/>
    <property type="match status" value="1"/>
</dbReference>
<accession>S4RDD6</accession>
<evidence type="ECO:0000259" key="13">
    <source>
        <dbReference type="Pfam" id="PF23193"/>
    </source>
</evidence>
<protein>
    <submittedName>
        <fullName evidence="15">NODAL modulator 3</fullName>
    </submittedName>
</protein>
<organism evidence="15">
    <name type="scientific">Petromyzon marinus</name>
    <name type="common">Sea lamprey</name>
    <dbReference type="NCBI Taxonomy" id="7757"/>
    <lineage>
        <taxon>Eukaryota</taxon>
        <taxon>Metazoa</taxon>
        <taxon>Chordata</taxon>
        <taxon>Craniata</taxon>
        <taxon>Vertebrata</taxon>
        <taxon>Cyclostomata</taxon>
        <taxon>Hyperoartia</taxon>
        <taxon>Petromyzontiformes</taxon>
        <taxon>Petromyzontidae</taxon>
        <taxon>Petromyzon</taxon>
    </lineage>
</organism>
<evidence type="ECO:0000256" key="3">
    <source>
        <dbReference type="ARBA" id="ARBA00022729"/>
    </source>
</evidence>
<dbReference type="SUPFAM" id="SSF49478">
    <property type="entry name" value="Cna protein B-type domain"/>
    <property type="match status" value="1"/>
</dbReference>
<dbReference type="Pfam" id="PF23193">
    <property type="entry name" value="NOMO_3rd"/>
    <property type="match status" value="1"/>
</dbReference>
<dbReference type="InterPro" id="IPR055073">
    <property type="entry name" value="NOMO1-like_9th"/>
</dbReference>
<dbReference type="InterPro" id="IPR055075">
    <property type="entry name" value="NOMO-like_N"/>
</dbReference>
<dbReference type="InterPro" id="IPR013784">
    <property type="entry name" value="Carb-bd-like_fold"/>
</dbReference>
<keyword evidence="2" id="KW-0812">Transmembrane</keyword>
<evidence type="ECO:0000259" key="10">
    <source>
        <dbReference type="Pfam" id="PF22904"/>
    </source>
</evidence>
<feature type="domain" description="NOMO seventh transthyretin-like" evidence="11">
    <location>
        <begin position="540"/>
        <end position="612"/>
    </location>
</feature>
<dbReference type="GeneTree" id="ENSGT00390000000089"/>